<reference evidence="1 2" key="1">
    <citation type="submission" date="2019-04" db="EMBL/GenBank/DDBJ databases">
        <title>In vitro growth and metabolic characteristics of meat-borne Lactobacillus algidus strains.</title>
        <authorList>
            <person name="Sade E."/>
            <person name="Per J."/>
            <person name="Tytti H."/>
            <person name="Johanna B.K."/>
        </authorList>
    </citation>
    <scope>NUCLEOTIDE SEQUENCE [LARGE SCALE GENOMIC DNA]</scope>
    <source>
        <strain evidence="1 2">LTS37-1</strain>
    </source>
</reference>
<dbReference type="EMBL" id="SRRQ01000003">
    <property type="protein sequence ID" value="TWW11495.1"/>
    <property type="molecule type" value="Genomic_DNA"/>
</dbReference>
<proteinExistence type="predicted"/>
<sequence>MGNYLWNWEQYLVASSIPEAANFANGLFISLGNIGTTLGITLGGFMLNSVGVILLPFLGIIMLILTLVILFFRNRLISIELNEL</sequence>
<dbReference type="AlphaFoldDB" id="A0A2C8EN72"/>
<accession>A0A2C8EN72</accession>
<dbReference type="Gene3D" id="1.20.1250.20">
    <property type="entry name" value="MFS general substrate transporter like domains"/>
    <property type="match status" value="1"/>
</dbReference>
<protein>
    <recommendedName>
        <fullName evidence="3">Major facilitator superfamily (MFS) profile domain-containing protein</fullName>
    </recommendedName>
</protein>
<evidence type="ECO:0000313" key="2">
    <source>
        <dbReference type="Proteomes" id="UP000321659"/>
    </source>
</evidence>
<dbReference type="SUPFAM" id="SSF103473">
    <property type="entry name" value="MFS general substrate transporter"/>
    <property type="match status" value="1"/>
</dbReference>
<comment type="caution">
    <text evidence="1">The sequence shown here is derived from an EMBL/GenBank/DDBJ whole genome shotgun (WGS) entry which is preliminary data.</text>
</comment>
<dbReference type="GeneID" id="83548194"/>
<dbReference type="InterPro" id="IPR036259">
    <property type="entry name" value="MFS_trans_sf"/>
</dbReference>
<evidence type="ECO:0000313" key="1">
    <source>
        <dbReference type="EMBL" id="TWW11495.1"/>
    </source>
</evidence>
<dbReference type="Proteomes" id="UP000321659">
    <property type="component" value="Unassembled WGS sequence"/>
</dbReference>
<gene>
    <name evidence="1" type="ORF">LABALGLTS371_06680</name>
</gene>
<dbReference type="RefSeq" id="WP_112249813.1">
    <property type="nucleotide sequence ID" value="NZ_CBCRTS010000003.1"/>
</dbReference>
<name>A0A2C8EN72_9LACO</name>
<organism evidence="1 2">
    <name type="scientific">Dellaglioa algida</name>
    <dbReference type="NCBI Taxonomy" id="105612"/>
    <lineage>
        <taxon>Bacteria</taxon>
        <taxon>Bacillati</taxon>
        <taxon>Bacillota</taxon>
        <taxon>Bacilli</taxon>
        <taxon>Lactobacillales</taxon>
        <taxon>Lactobacillaceae</taxon>
        <taxon>Dellaglioa</taxon>
    </lineage>
</organism>
<evidence type="ECO:0008006" key="3">
    <source>
        <dbReference type="Google" id="ProtNLM"/>
    </source>
</evidence>